<comment type="caution">
    <text evidence="1">The sequence shown here is derived from an EMBL/GenBank/DDBJ whole genome shotgun (WGS) entry which is preliminary data.</text>
</comment>
<accession>A0A0B4F477</accession>
<dbReference type="HOGENOM" id="CLU_065409_0_0_1"/>
<dbReference type="OrthoDB" id="5426604at2759"/>
<dbReference type="Proteomes" id="UP000031186">
    <property type="component" value="Unassembled WGS sequence"/>
</dbReference>
<name>A0A0B4F477_METAF</name>
<proteinExistence type="predicted"/>
<keyword evidence="2" id="KW-1185">Reference proteome</keyword>
<evidence type="ECO:0000313" key="2">
    <source>
        <dbReference type="Proteomes" id="UP000031186"/>
    </source>
</evidence>
<dbReference type="VEuPathDB" id="FungiDB:MAN_07768"/>
<sequence length="288" mass="31078">MTAVTALFDPAMPDETSISLFSNTSMAQLTVALKNSNDGPDPDGKGFGPSASDYKGFIAQPSQLASGSFRGFRVVVAATVPRTVEGPATTNQISIVSPVYQGLASNTLENKKVAVSNSDTSAWVYFLDGTKDQVRLKEYNFSIGNVTSYLDGGDVALNSSLGAWYEPASDERFVAYQEAKYGRLKEFGVIDRTTHDIVSTSDAKAGTSIAVTNYQGTTYLYYADKLDNVRRVTKSSGQWGSSQIVRDSPPVGDNQIAVVTANGFNHIFYLARDDAVDSRGFSHIVERI</sequence>
<gene>
    <name evidence="1" type="ORF">MAN_07768</name>
</gene>
<organism evidence="1 2">
    <name type="scientific">Metarhizium anisopliae (strain ARSEF 549)</name>
    <dbReference type="NCBI Taxonomy" id="3151832"/>
    <lineage>
        <taxon>Eukaryota</taxon>
        <taxon>Fungi</taxon>
        <taxon>Dikarya</taxon>
        <taxon>Ascomycota</taxon>
        <taxon>Pezizomycotina</taxon>
        <taxon>Sordariomycetes</taxon>
        <taxon>Hypocreomycetidae</taxon>
        <taxon>Hypocreales</taxon>
        <taxon>Clavicipitaceae</taxon>
        <taxon>Metarhizium</taxon>
    </lineage>
</organism>
<dbReference type="EMBL" id="AZNF01000011">
    <property type="protein sequence ID" value="KID62552.1"/>
    <property type="molecule type" value="Genomic_DNA"/>
</dbReference>
<feature type="non-terminal residue" evidence="1">
    <location>
        <position position="1"/>
    </location>
</feature>
<dbReference type="SUPFAM" id="SSF89372">
    <property type="entry name" value="Fucose-specific lectin"/>
    <property type="match status" value="1"/>
</dbReference>
<dbReference type="AlphaFoldDB" id="A0A0B4F477"/>
<reference evidence="1 2" key="1">
    <citation type="journal article" date="2014" name="Proc. Natl. Acad. Sci. U.S.A.">
        <title>Trajectory and genomic determinants of fungal-pathogen speciation and host adaptation.</title>
        <authorList>
            <person name="Hu X."/>
            <person name="Xiao G."/>
            <person name="Zheng P."/>
            <person name="Shang Y."/>
            <person name="Su Y."/>
            <person name="Zhang X."/>
            <person name="Liu X."/>
            <person name="Zhan S."/>
            <person name="St Leger R.J."/>
            <person name="Wang C."/>
        </authorList>
    </citation>
    <scope>NUCLEOTIDE SEQUENCE [LARGE SCALE GENOMIC DNA]</scope>
    <source>
        <strain evidence="1 2">ARSEF 549</strain>
    </source>
</reference>
<dbReference type="Gene3D" id="2.120.10.70">
    <property type="entry name" value="Fucose-specific lectin"/>
    <property type="match status" value="1"/>
</dbReference>
<protein>
    <submittedName>
        <fullName evidence="1">Serine proteinase</fullName>
    </submittedName>
</protein>
<evidence type="ECO:0000313" key="1">
    <source>
        <dbReference type="EMBL" id="KID62552.1"/>
    </source>
</evidence>